<comment type="caution">
    <text evidence="12">The sequence shown here is derived from an EMBL/GenBank/DDBJ whole genome shotgun (WGS) entry which is preliminary data.</text>
</comment>
<dbReference type="InterPro" id="IPR024079">
    <property type="entry name" value="MetalloPept_cat_dom_sf"/>
</dbReference>
<evidence type="ECO:0000256" key="10">
    <source>
        <dbReference type="SAM" id="SignalP"/>
    </source>
</evidence>
<evidence type="ECO:0000256" key="5">
    <source>
        <dbReference type="ARBA" id="ARBA00022801"/>
    </source>
</evidence>
<name>A0A017TC68_9BACT</name>
<dbReference type="PANTHER" id="PTHR47466:SF1">
    <property type="entry name" value="METALLOPROTEASE MEP1 (AFU_ORTHOLOGUE AFUA_1G07730)-RELATED"/>
    <property type="match status" value="1"/>
</dbReference>
<evidence type="ECO:0000256" key="4">
    <source>
        <dbReference type="ARBA" id="ARBA00022729"/>
    </source>
</evidence>
<organism evidence="12 13">
    <name type="scientific">Chondromyces apiculatus DSM 436</name>
    <dbReference type="NCBI Taxonomy" id="1192034"/>
    <lineage>
        <taxon>Bacteria</taxon>
        <taxon>Pseudomonadati</taxon>
        <taxon>Myxococcota</taxon>
        <taxon>Polyangia</taxon>
        <taxon>Polyangiales</taxon>
        <taxon>Polyangiaceae</taxon>
        <taxon>Chondromyces</taxon>
    </lineage>
</organism>
<evidence type="ECO:0000256" key="1">
    <source>
        <dbReference type="ARBA" id="ARBA00008721"/>
    </source>
</evidence>
<dbReference type="PROSITE" id="PS51257">
    <property type="entry name" value="PROKAR_LIPOPROTEIN"/>
    <property type="match status" value="1"/>
</dbReference>
<keyword evidence="4 10" id="KW-0732">Signal</keyword>
<evidence type="ECO:0000256" key="6">
    <source>
        <dbReference type="ARBA" id="ARBA00022833"/>
    </source>
</evidence>
<dbReference type="STRING" id="1192034.CAP_2084"/>
<sequence length="355" mass="37769">MPTNRRWGYASALALTLVAAIPLTAGGCAEEEAPEGAGVNGQPATDLDGDEALPGSADEHGATEPGAARPEQAADVDGDDLQAGVSVDPSAAATPAARACGTRTPTRAEAAHTEKRLDETRTLASAAPPAIITIPVAWHVINKGPGTGNGNVTEQMITDQMDVLNEAYAGDTGGAATKFRFELLSVQRVTNADWFNMGSGSLEEIEAKEALRVGGPETLNIYTANLLGGLLGWATFPDWYEDYPLDDGVVLLHSSLPGGSASPYNLGDTATHEVGHWLHLYHTFQDGCDKYNDYVKDTPQEGSPDFDCTESRDTCSAAGMDPIHNFMDYSDDDCLSEFTPGQAERMLTSWQTYRR</sequence>
<keyword evidence="2 12" id="KW-0645">Protease</keyword>
<feature type="domain" description="Peptidase M43 pregnancy-associated plasma-A" evidence="11">
    <location>
        <begin position="266"/>
        <end position="347"/>
    </location>
</feature>
<reference evidence="12 13" key="1">
    <citation type="submission" date="2013-05" db="EMBL/GenBank/DDBJ databases">
        <title>Genome assembly of Chondromyces apiculatus DSM 436.</title>
        <authorList>
            <person name="Sharma G."/>
            <person name="Khatri I."/>
            <person name="Kaur C."/>
            <person name="Mayilraj S."/>
            <person name="Subramanian S."/>
        </authorList>
    </citation>
    <scope>NUCLEOTIDE SEQUENCE [LARGE SCALE GENOMIC DNA]</scope>
    <source>
        <strain evidence="12 13">DSM 436</strain>
    </source>
</reference>
<keyword evidence="7 12" id="KW-0482">Metalloprotease</keyword>
<dbReference type="SUPFAM" id="SSF55486">
    <property type="entry name" value="Metalloproteases ('zincins'), catalytic domain"/>
    <property type="match status" value="1"/>
</dbReference>
<dbReference type="CDD" id="cd04275">
    <property type="entry name" value="ZnMc_pappalysin_like"/>
    <property type="match status" value="1"/>
</dbReference>
<comment type="similarity">
    <text evidence="1">Belongs to the peptidase M43B family.</text>
</comment>
<dbReference type="AlphaFoldDB" id="A0A017TC68"/>
<evidence type="ECO:0000256" key="2">
    <source>
        <dbReference type="ARBA" id="ARBA00022670"/>
    </source>
</evidence>
<dbReference type="Proteomes" id="UP000019678">
    <property type="component" value="Unassembled WGS sequence"/>
</dbReference>
<evidence type="ECO:0000313" key="12">
    <source>
        <dbReference type="EMBL" id="EYF06206.1"/>
    </source>
</evidence>
<evidence type="ECO:0000259" key="11">
    <source>
        <dbReference type="Pfam" id="PF05572"/>
    </source>
</evidence>
<dbReference type="OrthoDB" id="6278496at2"/>
<keyword evidence="8" id="KW-1015">Disulfide bond</keyword>
<evidence type="ECO:0000256" key="8">
    <source>
        <dbReference type="ARBA" id="ARBA00023157"/>
    </source>
</evidence>
<protein>
    <submittedName>
        <fullName evidence="12">Metalloprotease MEP1-like protein</fullName>
    </submittedName>
</protein>
<keyword evidence="13" id="KW-1185">Reference proteome</keyword>
<evidence type="ECO:0000256" key="3">
    <source>
        <dbReference type="ARBA" id="ARBA00022723"/>
    </source>
</evidence>
<dbReference type="GO" id="GO:0046872">
    <property type="term" value="F:metal ion binding"/>
    <property type="evidence" value="ECO:0007669"/>
    <property type="project" value="UniProtKB-KW"/>
</dbReference>
<feature type="chain" id="PRO_5001496802" evidence="10">
    <location>
        <begin position="26"/>
        <end position="355"/>
    </location>
</feature>
<dbReference type="InterPro" id="IPR008754">
    <property type="entry name" value="Peptidase_M43"/>
</dbReference>
<evidence type="ECO:0000313" key="13">
    <source>
        <dbReference type="Proteomes" id="UP000019678"/>
    </source>
</evidence>
<dbReference type="RefSeq" id="WP_044240321.1">
    <property type="nucleotide sequence ID" value="NZ_ASRX01000017.1"/>
</dbReference>
<evidence type="ECO:0000256" key="9">
    <source>
        <dbReference type="SAM" id="MobiDB-lite"/>
    </source>
</evidence>
<dbReference type="Pfam" id="PF05572">
    <property type="entry name" value="Peptidase_M43"/>
    <property type="match status" value="1"/>
</dbReference>
<feature type="compositionally biased region" description="Low complexity" evidence="9">
    <location>
        <begin position="89"/>
        <end position="108"/>
    </location>
</feature>
<keyword evidence="3" id="KW-0479">Metal-binding</keyword>
<dbReference type="GO" id="GO:0008237">
    <property type="term" value="F:metallopeptidase activity"/>
    <property type="evidence" value="ECO:0007669"/>
    <property type="project" value="UniProtKB-KW"/>
</dbReference>
<evidence type="ECO:0000256" key="7">
    <source>
        <dbReference type="ARBA" id="ARBA00023049"/>
    </source>
</evidence>
<proteinExistence type="inferred from homology"/>
<keyword evidence="5" id="KW-0378">Hydrolase</keyword>
<feature type="signal peptide" evidence="10">
    <location>
        <begin position="1"/>
        <end position="25"/>
    </location>
</feature>
<accession>A0A017TC68</accession>
<gene>
    <name evidence="12" type="ORF">CAP_2084</name>
</gene>
<dbReference type="Gene3D" id="3.40.390.10">
    <property type="entry name" value="Collagenase (Catalytic Domain)"/>
    <property type="match status" value="1"/>
</dbReference>
<keyword evidence="6" id="KW-0862">Zinc</keyword>
<dbReference type="eggNOG" id="COG3291">
    <property type="taxonomic scope" value="Bacteria"/>
</dbReference>
<dbReference type="PANTHER" id="PTHR47466">
    <property type="match status" value="1"/>
</dbReference>
<dbReference type="GO" id="GO:0006508">
    <property type="term" value="P:proteolysis"/>
    <property type="evidence" value="ECO:0007669"/>
    <property type="project" value="UniProtKB-KW"/>
</dbReference>
<feature type="region of interest" description="Disordered" evidence="9">
    <location>
        <begin position="31"/>
        <end position="117"/>
    </location>
</feature>
<dbReference type="EMBL" id="ASRX01000017">
    <property type="protein sequence ID" value="EYF06206.1"/>
    <property type="molecule type" value="Genomic_DNA"/>
</dbReference>
<dbReference type="MEROPS" id="M43.008"/>